<evidence type="ECO:0000313" key="1">
    <source>
        <dbReference type="EMBL" id="KAK4115829.1"/>
    </source>
</evidence>
<comment type="caution">
    <text evidence="1">The sequence shown here is derived from an EMBL/GenBank/DDBJ whole genome shotgun (WGS) entry which is preliminary data.</text>
</comment>
<protein>
    <submittedName>
        <fullName evidence="1">Uncharacterized protein</fullName>
    </submittedName>
</protein>
<reference evidence="1" key="2">
    <citation type="submission" date="2023-05" db="EMBL/GenBank/DDBJ databases">
        <authorList>
            <consortium name="Lawrence Berkeley National Laboratory"/>
            <person name="Steindorff A."/>
            <person name="Hensen N."/>
            <person name="Bonometti L."/>
            <person name="Westerberg I."/>
            <person name="Brannstrom I.O."/>
            <person name="Guillou S."/>
            <person name="Cros-Aarteil S."/>
            <person name="Calhoun S."/>
            <person name="Haridas S."/>
            <person name="Kuo A."/>
            <person name="Mondo S."/>
            <person name="Pangilinan J."/>
            <person name="Riley R."/>
            <person name="Labutti K."/>
            <person name="Andreopoulos B."/>
            <person name="Lipzen A."/>
            <person name="Chen C."/>
            <person name="Yanf M."/>
            <person name="Daum C."/>
            <person name="Ng V."/>
            <person name="Clum A."/>
            <person name="Ohm R."/>
            <person name="Martin F."/>
            <person name="Silar P."/>
            <person name="Natvig D."/>
            <person name="Lalanne C."/>
            <person name="Gautier V."/>
            <person name="Ament-Velasquez S.L."/>
            <person name="Kruys A."/>
            <person name="Hutchinson M.I."/>
            <person name="Powell A.J."/>
            <person name="Barry K."/>
            <person name="Miller A.N."/>
            <person name="Grigoriev I.V."/>
            <person name="Debuchy R."/>
            <person name="Gladieux P."/>
            <person name="Thoren M.H."/>
            <person name="Johannesson H."/>
        </authorList>
    </citation>
    <scope>NUCLEOTIDE SEQUENCE</scope>
    <source>
        <strain evidence="1">CBS 508.74</strain>
    </source>
</reference>
<reference evidence="1" key="1">
    <citation type="journal article" date="2023" name="Mol. Phylogenet. Evol.">
        <title>Genome-scale phylogeny and comparative genomics of the fungal order Sordariales.</title>
        <authorList>
            <person name="Hensen N."/>
            <person name="Bonometti L."/>
            <person name="Westerberg I."/>
            <person name="Brannstrom I.O."/>
            <person name="Guillou S."/>
            <person name="Cros-Aarteil S."/>
            <person name="Calhoun S."/>
            <person name="Haridas S."/>
            <person name="Kuo A."/>
            <person name="Mondo S."/>
            <person name="Pangilinan J."/>
            <person name="Riley R."/>
            <person name="LaButti K."/>
            <person name="Andreopoulos B."/>
            <person name="Lipzen A."/>
            <person name="Chen C."/>
            <person name="Yan M."/>
            <person name="Daum C."/>
            <person name="Ng V."/>
            <person name="Clum A."/>
            <person name="Steindorff A."/>
            <person name="Ohm R.A."/>
            <person name="Martin F."/>
            <person name="Silar P."/>
            <person name="Natvig D.O."/>
            <person name="Lalanne C."/>
            <person name="Gautier V."/>
            <person name="Ament-Velasquez S.L."/>
            <person name="Kruys A."/>
            <person name="Hutchinson M.I."/>
            <person name="Powell A.J."/>
            <person name="Barry K."/>
            <person name="Miller A.N."/>
            <person name="Grigoriev I.V."/>
            <person name="Debuchy R."/>
            <person name="Gladieux P."/>
            <person name="Hiltunen Thoren M."/>
            <person name="Johannesson H."/>
        </authorList>
    </citation>
    <scope>NUCLEOTIDE SEQUENCE</scope>
    <source>
        <strain evidence="1">CBS 508.74</strain>
    </source>
</reference>
<proteinExistence type="predicted"/>
<name>A0AAN6TJV2_9PEZI</name>
<organism evidence="1 2">
    <name type="scientific">Canariomyces notabilis</name>
    <dbReference type="NCBI Taxonomy" id="2074819"/>
    <lineage>
        <taxon>Eukaryota</taxon>
        <taxon>Fungi</taxon>
        <taxon>Dikarya</taxon>
        <taxon>Ascomycota</taxon>
        <taxon>Pezizomycotina</taxon>
        <taxon>Sordariomycetes</taxon>
        <taxon>Sordariomycetidae</taxon>
        <taxon>Sordariales</taxon>
        <taxon>Chaetomiaceae</taxon>
        <taxon>Canariomyces</taxon>
    </lineage>
</organism>
<sequence>MLVSSLKGSRYPDPILGNFLYVPWQGHTDHLDFPVTEHRPSFKVNINPIFHSKPTHHPHTLRLMVRLGLVARLAVMISG</sequence>
<accession>A0AAN6TJV2</accession>
<dbReference type="GeneID" id="89938632"/>
<dbReference type="Proteomes" id="UP001302812">
    <property type="component" value="Unassembled WGS sequence"/>
</dbReference>
<gene>
    <name evidence="1" type="ORF">N656DRAFT_775808</name>
</gene>
<dbReference type="AlphaFoldDB" id="A0AAN6TJV2"/>
<dbReference type="EMBL" id="MU853334">
    <property type="protein sequence ID" value="KAK4115829.1"/>
    <property type="molecule type" value="Genomic_DNA"/>
</dbReference>
<keyword evidence="2" id="KW-1185">Reference proteome</keyword>
<dbReference type="RefSeq" id="XP_064673399.1">
    <property type="nucleotide sequence ID" value="XM_064814507.1"/>
</dbReference>
<evidence type="ECO:0000313" key="2">
    <source>
        <dbReference type="Proteomes" id="UP001302812"/>
    </source>
</evidence>